<dbReference type="VEuPathDB" id="TrichDB:TRFO_15937"/>
<accession>A0A1J4KRB0</accession>
<dbReference type="GO" id="GO:0005737">
    <property type="term" value="C:cytoplasm"/>
    <property type="evidence" value="ECO:0007669"/>
    <property type="project" value="TreeGrafter"/>
</dbReference>
<evidence type="ECO:0000256" key="6">
    <source>
        <dbReference type="SAM" id="MobiDB-lite"/>
    </source>
</evidence>
<dbReference type="GO" id="GO:0008270">
    <property type="term" value="F:zinc ion binding"/>
    <property type="evidence" value="ECO:0007669"/>
    <property type="project" value="UniProtKB-KW"/>
</dbReference>
<dbReference type="EMBL" id="MLAK01000469">
    <property type="protein sequence ID" value="OHT13817.1"/>
    <property type="molecule type" value="Genomic_DNA"/>
</dbReference>
<dbReference type="InterPro" id="IPR037278">
    <property type="entry name" value="ARFGAP/RecO"/>
</dbReference>
<dbReference type="GO" id="GO:0005096">
    <property type="term" value="F:GTPase activator activity"/>
    <property type="evidence" value="ECO:0007669"/>
    <property type="project" value="UniProtKB-KW"/>
</dbReference>
<evidence type="ECO:0000259" key="7">
    <source>
        <dbReference type="PROSITE" id="PS50115"/>
    </source>
</evidence>
<name>A0A1J4KRB0_9EUKA</name>
<dbReference type="PANTHER" id="PTHR45705:SF1">
    <property type="entry name" value="FI20236P1"/>
    <property type="match status" value="1"/>
</dbReference>
<dbReference type="CDD" id="cd08204">
    <property type="entry name" value="ArfGap"/>
    <property type="match status" value="1"/>
</dbReference>
<feature type="region of interest" description="Disordered" evidence="6">
    <location>
        <begin position="268"/>
        <end position="303"/>
    </location>
</feature>
<keyword evidence="4" id="KW-0862">Zinc</keyword>
<proteinExistence type="predicted"/>
<evidence type="ECO:0000256" key="4">
    <source>
        <dbReference type="ARBA" id="ARBA00022833"/>
    </source>
</evidence>
<dbReference type="Gene3D" id="1.10.220.150">
    <property type="entry name" value="Arf GTPase activating protein"/>
    <property type="match status" value="1"/>
</dbReference>
<dbReference type="PRINTS" id="PR00405">
    <property type="entry name" value="REVINTRACTNG"/>
</dbReference>
<sequence>MTDAAPFVKRLLELPENQFCADCHTPHPTWASTTIGVFICLNCSGIHRNLGTHITLVRSVTLDTWTPGQYKIMKKVGNEKGNSYYEHNLSKSFVRPCSSDRPSMERFIYDKYVRKLFADSGLPPSLRNDKKLSGPNRTTQNKDQFMNSKKFARETREETKRSQKNNIHELLGAFGVNLNENKKTSTPSQNHDNQIQLSNQNLHHKNEQTNENNMKSNTINNNNSGTLKFAKKLTQSEEIIEDLNIKKNNNEIEKFSDFLNGKNKIHETQNKDQNQELKNEESQTKNEKPQTKNKESKINNEESKIQSNDDLILIYENESELIETPIPINQKGIPSYDIIEVIGRQEKNKKDFINQKKKAKSSVLSFAKIIPPDKATVLEKEKKEKQRDKLQKNQKEGTKLLFNTLGIKKEGKLEEELSQNADFDFNFETNQEIFYLFPTNNENNENRNTYQTNHPFMRKRSKSPEPVHSAILNPKSIIMSKEENDIQNMTIPKYSSFFNKKYPKFAIHNETNDSNHRNEKPSIVMNTIKTEDEKKNVKKEKKNNRAHKNHEINDILKQMKNKPDPIPNNEKKSNSPVKKVQKKTDIIKNTEISQPALRSFKKPIEDHQPRSLKDLPKTNNCAISEKSSRGSKQILHVMETIEKRRKVKNESI</sequence>
<dbReference type="OrthoDB" id="73919at2759"/>
<evidence type="ECO:0000313" key="8">
    <source>
        <dbReference type="EMBL" id="OHT13817.1"/>
    </source>
</evidence>
<dbReference type="GeneID" id="94833374"/>
<evidence type="ECO:0000256" key="2">
    <source>
        <dbReference type="ARBA" id="ARBA00022723"/>
    </source>
</evidence>
<dbReference type="PANTHER" id="PTHR45705">
    <property type="entry name" value="FI20236P1"/>
    <property type="match status" value="1"/>
</dbReference>
<evidence type="ECO:0000256" key="3">
    <source>
        <dbReference type="ARBA" id="ARBA00022771"/>
    </source>
</evidence>
<feature type="compositionally biased region" description="Basic and acidic residues" evidence="6">
    <location>
        <begin position="602"/>
        <end position="616"/>
    </location>
</feature>
<dbReference type="InterPro" id="IPR038508">
    <property type="entry name" value="ArfGAP_dom_sf"/>
</dbReference>
<keyword evidence="3 5" id="KW-0863">Zinc-finger</keyword>
<gene>
    <name evidence="8" type="ORF">TRFO_15937</name>
</gene>
<protein>
    <recommendedName>
        <fullName evidence="7">Arf-GAP domain-containing protein</fullName>
    </recommendedName>
</protein>
<dbReference type="SUPFAM" id="SSF57863">
    <property type="entry name" value="ArfGap/RecO-like zinc finger"/>
    <property type="match status" value="1"/>
</dbReference>
<evidence type="ECO:0000256" key="1">
    <source>
        <dbReference type="ARBA" id="ARBA00022468"/>
    </source>
</evidence>
<comment type="caution">
    <text evidence="8">The sequence shown here is derived from an EMBL/GenBank/DDBJ whole genome shotgun (WGS) entry which is preliminary data.</text>
</comment>
<feature type="region of interest" description="Disordered" evidence="6">
    <location>
        <begin position="123"/>
        <end position="142"/>
    </location>
</feature>
<dbReference type="InterPro" id="IPR001164">
    <property type="entry name" value="ArfGAP_dom"/>
</dbReference>
<keyword evidence="9" id="KW-1185">Reference proteome</keyword>
<dbReference type="Proteomes" id="UP000179807">
    <property type="component" value="Unassembled WGS sequence"/>
</dbReference>
<dbReference type="AlphaFoldDB" id="A0A1J4KRB0"/>
<dbReference type="InterPro" id="IPR051718">
    <property type="entry name" value="ARF_GTPase-activating"/>
</dbReference>
<dbReference type="SMART" id="SM00105">
    <property type="entry name" value="ArfGap"/>
    <property type="match status" value="1"/>
</dbReference>
<evidence type="ECO:0000256" key="5">
    <source>
        <dbReference type="PROSITE-ProRule" id="PRU00288"/>
    </source>
</evidence>
<keyword evidence="2" id="KW-0479">Metal-binding</keyword>
<organism evidence="8 9">
    <name type="scientific">Tritrichomonas foetus</name>
    <dbReference type="NCBI Taxonomy" id="1144522"/>
    <lineage>
        <taxon>Eukaryota</taxon>
        <taxon>Metamonada</taxon>
        <taxon>Parabasalia</taxon>
        <taxon>Tritrichomonadida</taxon>
        <taxon>Tritrichomonadidae</taxon>
        <taxon>Tritrichomonas</taxon>
    </lineage>
</organism>
<dbReference type="Pfam" id="PF01412">
    <property type="entry name" value="ArfGap"/>
    <property type="match status" value="1"/>
</dbReference>
<dbReference type="RefSeq" id="XP_068366953.1">
    <property type="nucleotide sequence ID" value="XM_068498670.1"/>
</dbReference>
<feature type="domain" description="Arf-GAP" evidence="7">
    <location>
        <begin position="5"/>
        <end position="130"/>
    </location>
</feature>
<feature type="region of interest" description="Disordered" evidence="6">
    <location>
        <begin position="559"/>
        <end position="629"/>
    </location>
</feature>
<dbReference type="PROSITE" id="PS50115">
    <property type="entry name" value="ARFGAP"/>
    <property type="match status" value="1"/>
</dbReference>
<evidence type="ECO:0000313" key="9">
    <source>
        <dbReference type="Proteomes" id="UP000179807"/>
    </source>
</evidence>
<keyword evidence="1" id="KW-0343">GTPase activation</keyword>
<reference evidence="8" key="1">
    <citation type="submission" date="2016-10" db="EMBL/GenBank/DDBJ databases">
        <authorList>
            <person name="Benchimol M."/>
            <person name="Almeida L.G."/>
            <person name="Vasconcelos A.T."/>
            <person name="Perreira-Neves A."/>
            <person name="Rosa I.A."/>
            <person name="Tasca T."/>
            <person name="Bogo M.R."/>
            <person name="de Souza W."/>
        </authorList>
    </citation>
    <scope>NUCLEOTIDE SEQUENCE [LARGE SCALE GENOMIC DNA]</scope>
    <source>
        <strain evidence="8">K</strain>
    </source>
</reference>
<dbReference type="FunFam" id="1.10.220.150:FF:000009">
    <property type="entry name" value="stromal membrane-associated protein 1 isoform X1"/>
    <property type="match status" value="1"/>
</dbReference>